<gene>
    <name evidence="1" type="ordered locus">Jden_2189</name>
</gene>
<dbReference type="STRING" id="471856.Jden_2189"/>
<evidence type="ECO:0000313" key="2">
    <source>
        <dbReference type="Proteomes" id="UP000000628"/>
    </source>
</evidence>
<evidence type="ECO:0000313" key="1">
    <source>
        <dbReference type="EMBL" id="ACV09826.1"/>
    </source>
</evidence>
<name>C7R1J1_JONDD</name>
<dbReference type="EMBL" id="CP001706">
    <property type="protein sequence ID" value="ACV09826.1"/>
    <property type="molecule type" value="Genomic_DNA"/>
</dbReference>
<organism evidence="1 2">
    <name type="scientific">Jonesia denitrificans (strain ATCC 14870 / DSM 20603 / BCRC 15368 / CIP 55.134 / JCM 11481 / NBRC 15587 / NCTC 10816 / Prevot 55134)</name>
    <name type="common">Listeria denitrificans</name>
    <dbReference type="NCBI Taxonomy" id="471856"/>
    <lineage>
        <taxon>Bacteria</taxon>
        <taxon>Bacillati</taxon>
        <taxon>Actinomycetota</taxon>
        <taxon>Actinomycetes</taxon>
        <taxon>Micrococcales</taxon>
        <taxon>Jonesiaceae</taxon>
        <taxon>Jonesia</taxon>
    </lineage>
</organism>
<proteinExistence type="predicted"/>
<accession>C7R1J1</accession>
<sequence length="47" mass="5483">MPTSFECPECLTPFPSQAAADRCAMWCGGSEPDHEKYRPRRWDDYDE</sequence>
<keyword evidence="2" id="KW-1185">Reference proteome</keyword>
<dbReference type="AlphaFoldDB" id="C7R1J1"/>
<dbReference type="KEGG" id="jde:Jden_2189"/>
<protein>
    <submittedName>
        <fullName evidence="1">Uncharacterized protein</fullName>
    </submittedName>
</protein>
<reference evidence="1 2" key="1">
    <citation type="journal article" date="2009" name="Stand. Genomic Sci.">
        <title>Complete genome sequence of Jonesia denitrificans type strain (Prevot 55134).</title>
        <authorList>
            <person name="Pukall R."/>
            <person name="Gehrich-Schroter G."/>
            <person name="Lapidus A."/>
            <person name="Nolan M."/>
            <person name="Glavina Del Rio T."/>
            <person name="Lucas S."/>
            <person name="Chen F."/>
            <person name="Tice H."/>
            <person name="Pitluck S."/>
            <person name="Cheng J.F."/>
            <person name="Copeland A."/>
            <person name="Saunders E."/>
            <person name="Brettin T."/>
            <person name="Detter J.C."/>
            <person name="Bruce D."/>
            <person name="Goodwin L."/>
            <person name="Pati A."/>
            <person name="Ivanova N."/>
            <person name="Mavromatis K."/>
            <person name="Ovchinnikova G."/>
            <person name="Chen A."/>
            <person name="Palaniappan K."/>
            <person name="Land M."/>
            <person name="Hauser L."/>
            <person name="Chang Y.J."/>
            <person name="Jeffries C.D."/>
            <person name="Chain P."/>
            <person name="Goker M."/>
            <person name="Bristow J."/>
            <person name="Eisen J.A."/>
            <person name="Markowitz V."/>
            <person name="Hugenholtz P."/>
            <person name="Kyrpides N.C."/>
            <person name="Klenk H.P."/>
            <person name="Han C."/>
        </authorList>
    </citation>
    <scope>NUCLEOTIDE SEQUENCE [LARGE SCALE GENOMIC DNA]</scope>
    <source>
        <strain evidence="2">ATCC 14870 / DSM 20603 / BCRC 15368 / CIP 55.134 / JCM 11481 / NBRC 15587 / NCTC 10816 / Prevot 55134</strain>
    </source>
</reference>
<dbReference type="HOGENOM" id="CLU_3169071_0_0_11"/>
<dbReference type="Proteomes" id="UP000000628">
    <property type="component" value="Chromosome"/>
</dbReference>